<reference evidence="1 2" key="1">
    <citation type="submission" date="2016-04" db="EMBL/GenBank/DDBJ databases">
        <title>Characterization and in vitro evaluation of new bacteriophages for the biocontrol of Escherichia coli.</title>
        <authorList>
            <person name="Pereira C."/>
            <person name="Moreirinha C."/>
            <person name="Cunha A."/>
            <person name="Lewicka M."/>
            <person name="Almeida P.J."/>
            <person name="Clemente C."/>
            <person name="Romalde J.L."/>
            <person name="Nunes M.L."/>
            <person name="Almeida A."/>
        </authorList>
    </citation>
    <scope>NUCLEOTIDE SEQUENCE [LARGE SCALE GENOMIC DNA]</scope>
</reference>
<evidence type="ECO:0000313" key="2">
    <source>
        <dbReference type="Proteomes" id="UP000259013"/>
    </source>
</evidence>
<keyword evidence="2" id="KW-1185">Reference proteome</keyword>
<proteinExistence type="predicted"/>
<sequence length="43" mass="5193">MNITKPPYDEWDWWIYCSNKTCKNHEGEGKFQNTPDFVERING</sequence>
<accession>A0A193GZF0</accession>
<organism evidence="1 2">
    <name type="scientific">Escherichia phage phT4A</name>
    <dbReference type="NCBI Taxonomy" id="1852638"/>
    <lineage>
        <taxon>Viruses</taxon>
        <taxon>Duplodnaviria</taxon>
        <taxon>Heunggongvirae</taxon>
        <taxon>Uroviricota</taxon>
        <taxon>Caudoviricetes</taxon>
        <taxon>Pantevenvirales</taxon>
        <taxon>Straboviridae</taxon>
        <taxon>Slopekvirus</taxon>
        <taxon>Slopekvirus pht4A</taxon>
    </lineage>
</organism>
<dbReference type="InterPro" id="IPR056999">
    <property type="entry name" value="Phage_zn_bind"/>
</dbReference>
<evidence type="ECO:0000313" key="1">
    <source>
        <dbReference type="EMBL" id="ANN86394.1"/>
    </source>
</evidence>
<dbReference type="Pfam" id="PF23895">
    <property type="entry name" value="Phage_zn_bind"/>
    <property type="match status" value="1"/>
</dbReference>
<dbReference type="EMBL" id="KX130727">
    <property type="protein sequence ID" value="ANN86394.1"/>
    <property type="molecule type" value="Genomic_DNA"/>
</dbReference>
<dbReference type="RefSeq" id="YP_010089053.1">
    <property type="nucleotide sequence ID" value="NC_055712.1"/>
</dbReference>
<dbReference type="GeneID" id="65106505"/>
<name>A0A193GZF0_9CAUD</name>
<dbReference type="KEGG" id="vg:65106505"/>
<protein>
    <submittedName>
        <fullName evidence="1">Uncharacterized protein</fullName>
    </submittedName>
</protein>
<dbReference type="Proteomes" id="UP000259013">
    <property type="component" value="Segment"/>
</dbReference>